<dbReference type="GO" id="GO:0008168">
    <property type="term" value="F:methyltransferase activity"/>
    <property type="evidence" value="ECO:0007669"/>
    <property type="project" value="UniProtKB-KW"/>
</dbReference>
<evidence type="ECO:0000313" key="7">
    <source>
        <dbReference type="Proteomes" id="UP001595629"/>
    </source>
</evidence>
<reference evidence="7" key="1">
    <citation type="journal article" date="2019" name="Int. J. Syst. Evol. Microbiol.">
        <title>The Global Catalogue of Microorganisms (GCM) 10K type strain sequencing project: providing services to taxonomists for standard genome sequencing and annotation.</title>
        <authorList>
            <consortium name="The Broad Institute Genomics Platform"/>
            <consortium name="The Broad Institute Genome Sequencing Center for Infectious Disease"/>
            <person name="Wu L."/>
            <person name="Ma J."/>
        </authorList>
    </citation>
    <scope>NUCLEOTIDE SEQUENCE [LARGE SCALE GENOMIC DNA]</scope>
    <source>
        <strain evidence="7">KCTC 42911</strain>
    </source>
</reference>
<name>A0ABV7TLC9_9RHOB</name>
<dbReference type="EMBL" id="JBHRXI010000025">
    <property type="protein sequence ID" value="MFC3615993.1"/>
    <property type="molecule type" value="Genomic_DNA"/>
</dbReference>
<dbReference type="EC" id="2.1.1.-" evidence="6"/>
<dbReference type="SUPFAM" id="SSF53335">
    <property type="entry name" value="S-adenosyl-L-methionine-dependent methyltransferases"/>
    <property type="match status" value="1"/>
</dbReference>
<dbReference type="GO" id="GO:0032259">
    <property type="term" value="P:methylation"/>
    <property type="evidence" value="ECO:0007669"/>
    <property type="project" value="UniProtKB-KW"/>
</dbReference>
<dbReference type="InterPro" id="IPR050723">
    <property type="entry name" value="CFA/CMAS"/>
</dbReference>
<keyword evidence="2 6" id="KW-0489">Methyltransferase</keyword>
<comment type="similarity">
    <text evidence="1">Belongs to the CFA/CMAS family.</text>
</comment>
<proteinExistence type="inferred from homology"/>
<dbReference type="PANTHER" id="PTHR43667:SF2">
    <property type="entry name" value="FATTY ACID C-METHYL TRANSFERASE"/>
    <property type="match status" value="1"/>
</dbReference>
<keyword evidence="5" id="KW-0443">Lipid metabolism</keyword>
<protein>
    <submittedName>
        <fullName evidence="6">Class I SAM-dependent methyltransferase</fullName>
        <ecNumber evidence="6">2.1.1.-</ecNumber>
    </submittedName>
</protein>
<evidence type="ECO:0000256" key="5">
    <source>
        <dbReference type="ARBA" id="ARBA00023098"/>
    </source>
</evidence>
<keyword evidence="4" id="KW-0949">S-adenosyl-L-methionine</keyword>
<keyword evidence="7" id="KW-1185">Reference proteome</keyword>
<accession>A0ABV7TLC9</accession>
<comment type="caution">
    <text evidence="6">The sequence shown here is derived from an EMBL/GenBank/DDBJ whole genome shotgun (WGS) entry which is preliminary data.</text>
</comment>
<evidence type="ECO:0000256" key="3">
    <source>
        <dbReference type="ARBA" id="ARBA00022679"/>
    </source>
</evidence>
<sequence length="404" mass="46444">MILTTTDGQSGLPRYFAQVFKMLSNMECGRIDIRLEDGRVFRIDAAKPGPVAEIVIHDPDVFARLVREGELGFSDAYLEGGWSTPDLRAFMDLVHQGNDAVYDSFTGRAIVRAFERLRFWLQRNHKTQAKKNISYHYDLGNDFYSLWLDETMTYSSAIFDTGQESLEKAQTAKYASLVDEMGAKPGDHILEIGCGWGGFAEYAARERGLRVTGLTISQEQFNYARHRIEKAGLSDLVDFKLQDYRDERGTYDGIASIEMFEAVGQKYWPVYFQTVRDRLKPGANATLQIITVADRRWEIYRNGVDFIQKYIFPGGMLPAPKVLREEIDRAGLNFVRSKEFGSSYDLTLRRWYETFNERWEQVAEMGFDERFRRMWNFYLTACGAAFETGNCDVTQVTIARPRGV</sequence>
<evidence type="ECO:0000256" key="4">
    <source>
        <dbReference type="ARBA" id="ARBA00022691"/>
    </source>
</evidence>
<dbReference type="Proteomes" id="UP001595629">
    <property type="component" value="Unassembled WGS sequence"/>
</dbReference>
<dbReference type="RefSeq" id="WP_386737268.1">
    <property type="nucleotide sequence ID" value="NZ_JBHRXI010000025.1"/>
</dbReference>
<evidence type="ECO:0000313" key="6">
    <source>
        <dbReference type="EMBL" id="MFC3615993.1"/>
    </source>
</evidence>
<dbReference type="InterPro" id="IPR003333">
    <property type="entry name" value="CMAS"/>
</dbReference>
<evidence type="ECO:0000256" key="2">
    <source>
        <dbReference type="ARBA" id="ARBA00022603"/>
    </source>
</evidence>
<dbReference type="CDD" id="cd02440">
    <property type="entry name" value="AdoMet_MTases"/>
    <property type="match status" value="1"/>
</dbReference>
<dbReference type="Gene3D" id="3.40.50.150">
    <property type="entry name" value="Vaccinia Virus protein VP39"/>
    <property type="match status" value="1"/>
</dbReference>
<gene>
    <name evidence="6" type="ORF">ACFORG_19745</name>
</gene>
<keyword evidence="3 6" id="KW-0808">Transferase</keyword>
<dbReference type="PANTHER" id="PTHR43667">
    <property type="entry name" value="CYCLOPROPANE-FATTY-ACYL-PHOSPHOLIPID SYNTHASE"/>
    <property type="match status" value="1"/>
</dbReference>
<dbReference type="InterPro" id="IPR029063">
    <property type="entry name" value="SAM-dependent_MTases_sf"/>
</dbReference>
<evidence type="ECO:0000256" key="1">
    <source>
        <dbReference type="ARBA" id="ARBA00010815"/>
    </source>
</evidence>
<organism evidence="6 7">
    <name type="scientific">Lutimaribacter marinistellae</name>
    <dbReference type="NCBI Taxonomy" id="1820329"/>
    <lineage>
        <taxon>Bacteria</taxon>
        <taxon>Pseudomonadati</taxon>
        <taxon>Pseudomonadota</taxon>
        <taxon>Alphaproteobacteria</taxon>
        <taxon>Rhodobacterales</taxon>
        <taxon>Roseobacteraceae</taxon>
        <taxon>Lutimaribacter</taxon>
    </lineage>
</organism>
<dbReference type="PIRSF" id="PIRSF003085">
    <property type="entry name" value="CMAS"/>
    <property type="match status" value="1"/>
</dbReference>
<dbReference type="Pfam" id="PF02353">
    <property type="entry name" value="CMAS"/>
    <property type="match status" value="1"/>
</dbReference>